<dbReference type="InterPro" id="IPR006669">
    <property type="entry name" value="MgtE_transporter"/>
</dbReference>
<proteinExistence type="predicted"/>
<protein>
    <recommendedName>
        <fullName evidence="1">CBS domain-containing protein</fullName>
    </recommendedName>
</protein>
<reference evidence="2" key="1">
    <citation type="submission" date="2018-05" db="EMBL/GenBank/DDBJ databases">
        <authorList>
            <person name="Lanie J.A."/>
            <person name="Ng W.-L."/>
            <person name="Kazmierczak K.M."/>
            <person name="Andrzejewski T.M."/>
            <person name="Davidsen T.M."/>
            <person name="Wayne K.J."/>
            <person name="Tettelin H."/>
            <person name="Glass J.I."/>
            <person name="Rusch D."/>
            <person name="Podicherti R."/>
            <person name="Tsui H.-C.T."/>
            <person name="Winkler M.E."/>
        </authorList>
    </citation>
    <scope>NUCLEOTIDE SEQUENCE</scope>
</reference>
<dbReference type="SMART" id="SM00116">
    <property type="entry name" value="CBS"/>
    <property type="match status" value="2"/>
</dbReference>
<feature type="domain" description="CBS" evidence="1">
    <location>
        <begin position="217"/>
        <end position="275"/>
    </location>
</feature>
<feature type="non-terminal residue" evidence="2">
    <location>
        <position position="288"/>
    </location>
</feature>
<dbReference type="PROSITE" id="PS51371">
    <property type="entry name" value="CBS"/>
    <property type="match status" value="2"/>
</dbReference>
<dbReference type="GO" id="GO:0015095">
    <property type="term" value="F:magnesium ion transmembrane transporter activity"/>
    <property type="evidence" value="ECO:0007669"/>
    <property type="project" value="InterPro"/>
</dbReference>
<dbReference type="PANTHER" id="PTHR43773:SF1">
    <property type="entry name" value="MAGNESIUM TRANSPORTER MGTE"/>
    <property type="match status" value="1"/>
</dbReference>
<dbReference type="Gene3D" id="3.10.580.10">
    <property type="entry name" value="CBS-domain"/>
    <property type="match status" value="1"/>
</dbReference>
<organism evidence="2">
    <name type="scientific">marine metagenome</name>
    <dbReference type="NCBI Taxonomy" id="408172"/>
    <lineage>
        <taxon>unclassified sequences</taxon>
        <taxon>metagenomes</taxon>
        <taxon>ecological metagenomes</taxon>
    </lineage>
</organism>
<evidence type="ECO:0000259" key="1">
    <source>
        <dbReference type="PROSITE" id="PS51371"/>
    </source>
</evidence>
<dbReference type="GO" id="GO:0016020">
    <property type="term" value="C:membrane"/>
    <property type="evidence" value="ECO:0007669"/>
    <property type="project" value="InterPro"/>
</dbReference>
<name>A0A382NNX7_9ZZZZ</name>
<dbReference type="AlphaFoldDB" id="A0A382NNX7"/>
<evidence type="ECO:0000313" key="2">
    <source>
        <dbReference type="EMBL" id="SVC62027.1"/>
    </source>
</evidence>
<feature type="domain" description="CBS" evidence="1">
    <location>
        <begin position="152"/>
        <end position="216"/>
    </location>
</feature>
<dbReference type="Pfam" id="PF00571">
    <property type="entry name" value="CBS"/>
    <property type="match status" value="2"/>
</dbReference>
<sequence>MEINEVTPNIIKNEPEIFLEEESSARDENLESDSTSREKISFQLSLDETPEIVSNKADARLDKILADQMIEELSIEEMKSLINQLNLRKEGSLQGVINVEQMASVLNDAPSELAVEVLRGIDWYHASQVITKMRDMEAVGALYKHKKSIDEFTQSDVVAIRSEWSVSHAVSVLRKSNIDSNKLQNLFVVDTQGKLVGSVDLPDLIFSDLKNKIIDVMNPNVISVVKGTDKNECAKIMDNNELRALAVIDTEGVLQGIIPIEQVIHLVEQEASKDMFKMVGMSLDEKVI</sequence>
<dbReference type="InterPro" id="IPR000644">
    <property type="entry name" value="CBS_dom"/>
</dbReference>
<accession>A0A382NNX7</accession>
<dbReference type="EMBL" id="UINC01101317">
    <property type="protein sequence ID" value="SVC62027.1"/>
    <property type="molecule type" value="Genomic_DNA"/>
</dbReference>
<dbReference type="PANTHER" id="PTHR43773">
    <property type="entry name" value="MAGNESIUM TRANSPORTER MGTE"/>
    <property type="match status" value="1"/>
</dbReference>
<dbReference type="InterPro" id="IPR046342">
    <property type="entry name" value="CBS_dom_sf"/>
</dbReference>
<dbReference type="SUPFAM" id="SSF54631">
    <property type="entry name" value="CBS-domain pair"/>
    <property type="match status" value="1"/>
</dbReference>
<gene>
    <name evidence="2" type="ORF">METZ01_LOCUS314881</name>
</gene>